<gene>
    <name evidence="7" type="ORF">RND81_11G161000</name>
</gene>
<dbReference type="PANTHER" id="PTHR46772">
    <property type="entry name" value="BHLH DOMAIN-CONTAINING PROTEIN"/>
    <property type="match status" value="1"/>
</dbReference>
<keyword evidence="3" id="KW-0804">Transcription</keyword>
<keyword evidence="8" id="KW-1185">Reference proteome</keyword>
<dbReference type="CDD" id="cd11393">
    <property type="entry name" value="bHLH_AtbHLH_like"/>
    <property type="match status" value="1"/>
</dbReference>
<reference evidence="7" key="1">
    <citation type="submission" date="2024-03" db="EMBL/GenBank/DDBJ databases">
        <title>WGS assembly of Saponaria officinalis var. Norfolk2.</title>
        <authorList>
            <person name="Jenkins J."/>
            <person name="Shu S."/>
            <person name="Grimwood J."/>
            <person name="Barry K."/>
            <person name="Goodstein D."/>
            <person name="Schmutz J."/>
            <person name="Leebens-Mack J."/>
            <person name="Osbourn A."/>
        </authorList>
    </citation>
    <scope>NUCLEOTIDE SEQUENCE [LARGE SCALE GENOMIC DNA]</scope>
    <source>
        <strain evidence="7">JIC</strain>
    </source>
</reference>
<evidence type="ECO:0000256" key="4">
    <source>
        <dbReference type="ARBA" id="ARBA00023242"/>
    </source>
</evidence>
<organism evidence="7 8">
    <name type="scientific">Saponaria officinalis</name>
    <name type="common">Common soapwort</name>
    <name type="synonym">Lychnis saponaria</name>
    <dbReference type="NCBI Taxonomy" id="3572"/>
    <lineage>
        <taxon>Eukaryota</taxon>
        <taxon>Viridiplantae</taxon>
        <taxon>Streptophyta</taxon>
        <taxon>Embryophyta</taxon>
        <taxon>Tracheophyta</taxon>
        <taxon>Spermatophyta</taxon>
        <taxon>Magnoliopsida</taxon>
        <taxon>eudicotyledons</taxon>
        <taxon>Gunneridae</taxon>
        <taxon>Pentapetalae</taxon>
        <taxon>Caryophyllales</taxon>
        <taxon>Caryophyllaceae</taxon>
        <taxon>Caryophylleae</taxon>
        <taxon>Saponaria</taxon>
    </lineage>
</organism>
<sequence>MTQQNHESEPFSWENLCNEAFDNSGDEKVVSTPETGEEKGKKRSREDGKKAKEKGENVVGKEGETFEHETHIWTERERRKKMRNMFTNLHSLLPQLPPKADKSTIVDEAISYIKTLQTTLQRLQKQKLKTLQGCPSNTLTLDHHPSVAATSRLAMLSTRETFMANQVSSMNTSRNKNNNDNNNSNNSNSNSNSSSSRNTSFSASASHLPVIIQTWTSTNVVLNICGNDANFAVYVSKKNGLLTTLCCVLEKHRLEVVSAHISSDVDRCIYIIQAQVAKGACDQFPELMNVEEICKQAAAEMMLWISS</sequence>
<dbReference type="SUPFAM" id="SSF47459">
    <property type="entry name" value="HLH, helix-loop-helix DNA-binding domain"/>
    <property type="match status" value="1"/>
</dbReference>
<evidence type="ECO:0000256" key="5">
    <source>
        <dbReference type="SAM" id="MobiDB-lite"/>
    </source>
</evidence>
<feature type="domain" description="BHLH" evidence="6">
    <location>
        <begin position="66"/>
        <end position="116"/>
    </location>
</feature>
<dbReference type="GO" id="GO:0009960">
    <property type="term" value="P:endosperm development"/>
    <property type="evidence" value="ECO:0007669"/>
    <property type="project" value="InterPro"/>
</dbReference>
<dbReference type="Proteomes" id="UP001443914">
    <property type="component" value="Unassembled WGS sequence"/>
</dbReference>
<evidence type="ECO:0000313" key="8">
    <source>
        <dbReference type="Proteomes" id="UP001443914"/>
    </source>
</evidence>
<accession>A0AAW1HMV1</accession>
<proteinExistence type="predicted"/>
<dbReference type="GO" id="GO:0046983">
    <property type="term" value="F:protein dimerization activity"/>
    <property type="evidence" value="ECO:0007669"/>
    <property type="project" value="InterPro"/>
</dbReference>
<dbReference type="Pfam" id="PF00010">
    <property type="entry name" value="HLH"/>
    <property type="match status" value="1"/>
</dbReference>
<comment type="subcellular location">
    <subcellularLocation>
        <location evidence="1">Nucleus</location>
    </subcellularLocation>
</comment>
<feature type="region of interest" description="Disordered" evidence="5">
    <location>
        <begin position="169"/>
        <end position="200"/>
    </location>
</feature>
<evidence type="ECO:0000259" key="6">
    <source>
        <dbReference type="PROSITE" id="PS50888"/>
    </source>
</evidence>
<dbReference type="CDD" id="cd04873">
    <property type="entry name" value="ACT_UUR-ACR-like"/>
    <property type="match status" value="1"/>
</dbReference>
<comment type="caution">
    <text evidence="7">The sequence shown here is derived from an EMBL/GenBank/DDBJ whole genome shotgun (WGS) entry which is preliminary data.</text>
</comment>
<dbReference type="InterPro" id="IPR044278">
    <property type="entry name" value="BHLH95-like"/>
</dbReference>
<name>A0AAW1HMV1_SAPOF</name>
<evidence type="ECO:0000313" key="7">
    <source>
        <dbReference type="EMBL" id="KAK9677706.1"/>
    </source>
</evidence>
<feature type="compositionally biased region" description="Basic and acidic residues" evidence="5">
    <location>
        <begin position="36"/>
        <end position="57"/>
    </location>
</feature>
<evidence type="ECO:0000256" key="3">
    <source>
        <dbReference type="ARBA" id="ARBA00023163"/>
    </source>
</evidence>
<dbReference type="GO" id="GO:0005634">
    <property type="term" value="C:nucleus"/>
    <property type="evidence" value="ECO:0007669"/>
    <property type="project" value="UniProtKB-SubCell"/>
</dbReference>
<dbReference type="InterPro" id="IPR036638">
    <property type="entry name" value="HLH_DNA-bd_sf"/>
</dbReference>
<dbReference type="Gene3D" id="4.10.280.10">
    <property type="entry name" value="Helix-loop-helix DNA-binding domain"/>
    <property type="match status" value="1"/>
</dbReference>
<evidence type="ECO:0000256" key="2">
    <source>
        <dbReference type="ARBA" id="ARBA00023015"/>
    </source>
</evidence>
<dbReference type="GO" id="GO:0003700">
    <property type="term" value="F:DNA-binding transcription factor activity"/>
    <property type="evidence" value="ECO:0007669"/>
    <property type="project" value="InterPro"/>
</dbReference>
<dbReference type="SMART" id="SM00353">
    <property type="entry name" value="HLH"/>
    <property type="match status" value="1"/>
</dbReference>
<protein>
    <recommendedName>
        <fullName evidence="6">BHLH domain-containing protein</fullName>
    </recommendedName>
</protein>
<dbReference type="EMBL" id="JBDFQZ010000011">
    <property type="protein sequence ID" value="KAK9677706.1"/>
    <property type="molecule type" value="Genomic_DNA"/>
</dbReference>
<dbReference type="PROSITE" id="PS50888">
    <property type="entry name" value="BHLH"/>
    <property type="match status" value="1"/>
</dbReference>
<dbReference type="InterPro" id="IPR045239">
    <property type="entry name" value="bHLH95_bHLH"/>
</dbReference>
<feature type="region of interest" description="Disordered" evidence="5">
    <location>
        <begin position="1"/>
        <end position="57"/>
    </location>
</feature>
<dbReference type="AlphaFoldDB" id="A0AAW1HMV1"/>
<keyword evidence="4" id="KW-0539">Nucleus</keyword>
<keyword evidence="2" id="KW-0805">Transcription regulation</keyword>
<dbReference type="InterPro" id="IPR011598">
    <property type="entry name" value="bHLH_dom"/>
</dbReference>
<evidence type="ECO:0000256" key="1">
    <source>
        <dbReference type="ARBA" id="ARBA00004123"/>
    </source>
</evidence>
<dbReference type="PANTHER" id="PTHR46772:SF8">
    <property type="entry name" value="TRANSCRIPTION FACTOR BHLH95"/>
    <property type="match status" value="1"/>
</dbReference>